<organism evidence="1 2">
    <name type="scientific">Solanum verrucosum</name>
    <dbReference type="NCBI Taxonomy" id="315347"/>
    <lineage>
        <taxon>Eukaryota</taxon>
        <taxon>Viridiplantae</taxon>
        <taxon>Streptophyta</taxon>
        <taxon>Embryophyta</taxon>
        <taxon>Tracheophyta</taxon>
        <taxon>Spermatophyta</taxon>
        <taxon>Magnoliopsida</taxon>
        <taxon>eudicotyledons</taxon>
        <taxon>Gunneridae</taxon>
        <taxon>Pentapetalae</taxon>
        <taxon>asterids</taxon>
        <taxon>lamiids</taxon>
        <taxon>Solanales</taxon>
        <taxon>Solanaceae</taxon>
        <taxon>Solanoideae</taxon>
        <taxon>Solaneae</taxon>
        <taxon>Solanum</taxon>
    </lineage>
</organism>
<proteinExistence type="predicted"/>
<reference evidence="1" key="1">
    <citation type="submission" date="2023-08" db="EMBL/GenBank/DDBJ databases">
        <title>A de novo genome assembly of Solanum verrucosum Schlechtendal, a Mexican diploid species geographically isolated from the other diploid A-genome species in potato relatives.</title>
        <authorList>
            <person name="Hosaka K."/>
        </authorList>
    </citation>
    <scope>NUCLEOTIDE SEQUENCE</scope>
    <source>
        <tissue evidence="1">Young leaves</tissue>
    </source>
</reference>
<sequence length="84" mass="9258">MISFLIHRYVLKIMPPHRANATNANARNANAIPLVADHEVKNEEFQNAIQLLAQSMTNQNNQRVPVQANANDGSVAARVEILLG</sequence>
<accession>A0AAF0ZSH9</accession>
<evidence type="ECO:0000313" key="2">
    <source>
        <dbReference type="Proteomes" id="UP001234989"/>
    </source>
</evidence>
<evidence type="ECO:0000313" key="1">
    <source>
        <dbReference type="EMBL" id="WMV50582.1"/>
    </source>
</evidence>
<keyword evidence="2" id="KW-1185">Reference proteome</keyword>
<gene>
    <name evidence="1" type="ORF">MTR67_043967</name>
</gene>
<name>A0AAF0ZSH9_SOLVR</name>
<dbReference type="AlphaFoldDB" id="A0AAF0ZSH9"/>
<dbReference type="EMBL" id="CP133621">
    <property type="protein sequence ID" value="WMV50582.1"/>
    <property type="molecule type" value="Genomic_DNA"/>
</dbReference>
<protein>
    <submittedName>
        <fullName evidence="1">Uncharacterized protein</fullName>
    </submittedName>
</protein>
<dbReference type="Proteomes" id="UP001234989">
    <property type="component" value="Chromosome 10"/>
</dbReference>